<evidence type="ECO:0000313" key="2">
    <source>
        <dbReference type="EMBL" id="MEW9264363.1"/>
    </source>
</evidence>
<feature type="domain" description="Aminoglycoside phosphotransferase" evidence="1">
    <location>
        <begin position="53"/>
        <end position="219"/>
    </location>
</feature>
<accession>A0ABV3P426</accession>
<evidence type="ECO:0000259" key="1">
    <source>
        <dbReference type="Pfam" id="PF01636"/>
    </source>
</evidence>
<proteinExistence type="predicted"/>
<organism evidence="2 3">
    <name type="scientific">Kineococcus endophyticus</name>
    <dbReference type="NCBI Taxonomy" id="1181883"/>
    <lineage>
        <taxon>Bacteria</taxon>
        <taxon>Bacillati</taxon>
        <taxon>Actinomycetota</taxon>
        <taxon>Actinomycetes</taxon>
        <taxon>Kineosporiales</taxon>
        <taxon>Kineosporiaceae</taxon>
        <taxon>Kineococcus</taxon>
    </lineage>
</organism>
<dbReference type="Gene3D" id="3.90.1200.10">
    <property type="match status" value="1"/>
</dbReference>
<keyword evidence="3" id="KW-1185">Reference proteome</keyword>
<protein>
    <submittedName>
        <fullName evidence="2">Phosphotransferase</fullName>
    </submittedName>
</protein>
<dbReference type="InterPro" id="IPR011009">
    <property type="entry name" value="Kinase-like_dom_sf"/>
</dbReference>
<reference evidence="2 3" key="1">
    <citation type="submission" date="2024-07" db="EMBL/GenBank/DDBJ databases">
        <authorList>
            <person name="Thanompreechachai J."/>
            <person name="Duangmal K."/>
        </authorList>
    </citation>
    <scope>NUCLEOTIDE SEQUENCE [LARGE SCALE GENOMIC DNA]</scope>
    <source>
        <strain evidence="2 3">KCTC 19886</strain>
    </source>
</reference>
<gene>
    <name evidence="2" type="ORF">AB1207_06365</name>
</gene>
<evidence type="ECO:0000313" key="3">
    <source>
        <dbReference type="Proteomes" id="UP001555826"/>
    </source>
</evidence>
<dbReference type="EMBL" id="JBFNQN010000004">
    <property type="protein sequence ID" value="MEW9264363.1"/>
    <property type="molecule type" value="Genomic_DNA"/>
</dbReference>
<dbReference type="SUPFAM" id="SSF56112">
    <property type="entry name" value="Protein kinase-like (PK-like)"/>
    <property type="match status" value="1"/>
</dbReference>
<name>A0ABV3P426_9ACTN</name>
<dbReference type="Proteomes" id="UP001555826">
    <property type="component" value="Unassembled WGS sequence"/>
</dbReference>
<comment type="caution">
    <text evidence="2">The sequence shown here is derived from an EMBL/GenBank/DDBJ whole genome shotgun (WGS) entry which is preliminary data.</text>
</comment>
<sequence length="280" mass="30548">MQASQRDRAVAAATEIATSSGLPVDDAVVLHASNALTLRLLPCDVVARVSVRDVEQAQRELDLATTLAAVAPVVALDPRVPVRAHVRGEFVVTFWAHEVDSGQLPTPDDYAHALLLLHQGMRSPDLTLDAPRFTGRVDAARTLLLDRTRTPDAPDDVRGTVLDALAGAVAMIDRAGRPEQLLHGEPHPGNVLSTPAGLRFVDWETCCRGPVELDVAHAPDEVAQHYPGLDPAVLHACRIVMYALIVTWRWDRDDRLPDRERLARVWFAELQALLDDPAPG</sequence>
<dbReference type="InterPro" id="IPR002575">
    <property type="entry name" value="Aminoglycoside_PTrfase"/>
</dbReference>
<dbReference type="RefSeq" id="WP_367637042.1">
    <property type="nucleotide sequence ID" value="NZ_JBFNQN010000004.1"/>
</dbReference>
<dbReference type="Pfam" id="PF01636">
    <property type="entry name" value="APH"/>
    <property type="match status" value="1"/>
</dbReference>